<dbReference type="InterPro" id="IPR036953">
    <property type="entry name" value="GreA/GreB_C_sf"/>
</dbReference>
<dbReference type="PANTHER" id="PTHR30437:SF4">
    <property type="entry name" value="TRANSCRIPTION ELONGATION FACTOR GREA"/>
    <property type="match status" value="1"/>
</dbReference>
<proteinExistence type="predicted"/>
<dbReference type="RefSeq" id="WP_005833659.1">
    <property type="nucleotide sequence ID" value="NZ_BJOD01000004.1"/>
</dbReference>
<feature type="domain" description="Transcription elongation factor GreA/GreB C-terminal" evidence="1">
    <location>
        <begin position="74"/>
        <end position="142"/>
    </location>
</feature>
<evidence type="ECO:0000313" key="4">
    <source>
        <dbReference type="Proteomes" id="UP000276178"/>
    </source>
</evidence>
<keyword evidence="3" id="KW-0648">Protein biosynthesis</keyword>
<name>A0A3M8BCS2_9BACL</name>
<sequence length="152" mass="17464">MNPSILQGTRKHLINQLVFFDEQYSLFFDHYVRDYGKEKQTVDDMIQRYKQTLEQLLAKDDSALFESLKSVTLLGSSVKVLFEEDGFEESFTVVYPTDIDPDNNRISFLSPIGRQLLLAAPHDFVVLESPVGRQQVQVREISFTYMGGFSAQ</sequence>
<keyword evidence="3" id="KW-0251">Elongation factor</keyword>
<dbReference type="OrthoDB" id="2898253at2"/>
<dbReference type="Gene3D" id="3.10.50.30">
    <property type="entry name" value="Transcription elongation factor, GreA/GreB, C-terminal domain"/>
    <property type="match status" value="1"/>
</dbReference>
<comment type="caution">
    <text evidence="3">The sequence shown here is derived from an EMBL/GenBank/DDBJ whole genome shotgun (WGS) entry which is preliminary data.</text>
</comment>
<dbReference type="GO" id="GO:0003677">
    <property type="term" value="F:DNA binding"/>
    <property type="evidence" value="ECO:0007669"/>
    <property type="project" value="InterPro"/>
</dbReference>
<evidence type="ECO:0000313" key="2">
    <source>
        <dbReference type="EMBL" id="GED24518.1"/>
    </source>
</evidence>
<dbReference type="SUPFAM" id="SSF54534">
    <property type="entry name" value="FKBP-like"/>
    <property type="match status" value="1"/>
</dbReference>
<dbReference type="GO" id="GO:0003746">
    <property type="term" value="F:translation elongation factor activity"/>
    <property type="evidence" value="ECO:0007669"/>
    <property type="project" value="UniProtKB-KW"/>
</dbReference>
<evidence type="ECO:0000259" key="1">
    <source>
        <dbReference type="Pfam" id="PF01272"/>
    </source>
</evidence>
<evidence type="ECO:0000313" key="5">
    <source>
        <dbReference type="Proteomes" id="UP000317180"/>
    </source>
</evidence>
<dbReference type="AlphaFoldDB" id="A0A3M8BCS2"/>
<protein>
    <submittedName>
        <fullName evidence="3">GreA/GreB family elongation factor</fullName>
    </submittedName>
</protein>
<accession>A0A3M8BCS2</accession>
<dbReference type="GO" id="GO:0006354">
    <property type="term" value="P:DNA-templated transcription elongation"/>
    <property type="evidence" value="ECO:0007669"/>
    <property type="project" value="TreeGrafter"/>
</dbReference>
<dbReference type="PANTHER" id="PTHR30437">
    <property type="entry name" value="TRANSCRIPTION ELONGATION FACTOR GREA"/>
    <property type="match status" value="1"/>
</dbReference>
<dbReference type="Proteomes" id="UP000317180">
    <property type="component" value="Unassembled WGS sequence"/>
</dbReference>
<reference evidence="2 5" key="2">
    <citation type="submission" date="2019-06" db="EMBL/GenBank/DDBJ databases">
        <title>Whole genome shotgun sequence of Brevibacillus agri NBRC 15538.</title>
        <authorList>
            <person name="Hosoyama A."/>
            <person name="Uohara A."/>
            <person name="Ohji S."/>
            <person name="Ichikawa N."/>
        </authorList>
    </citation>
    <scope>NUCLEOTIDE SEQUENCE [LARGE SCALE GENOMIC DNA]</scope>
    <source>
        <strain evidence="2 5">NBRC 15538</strain>
    </source>
</reference>
<dbReference type="InterPro" id="IPR023459">
    <property type="entry name" value="Tscrpt_elong_fac_GreA/B_fam"/>
</dbReference>
<evidence type="ECO:0000313" key="3">
    <source>
        <dbReference type="EMBL" id="RNB60817.1"/>
    </source>
</evidence>
<dbReference type="EMBL" id="BJOD01000004">
    <property type="protein sequence ID" value="GED24518.1"/>
    <property type="molecule type" value="Genomic_DNA"/>
</dbReference>
<dbReference type="Pfam" id="PF01272">
    <property type="entry name" value="GreA_GreB"/>
    <property type="match status" value="1"/>
</dbReference>
<dbReference type="GeneID" id="82811576"/>
<dbReference type="InterPro" id="IPR001437">
    <property type="entry name" value="Tscrpt_elong_fac_GreA/B_C"/>
</dbReference>
<dbReference type="GO" id="GO:0070063">
    <property type="term" value="F:RNA polymerase binding"/>
    <property type="evidence" value="ECO:0007669"/>
    <property type="project" value="InterPro"/>
</dbReference>
<keyword evidence="5" id="KW-1185">Reference proteome</keyword>
<reference evidence="3 4" key="1">
    <citation type="submission" date="2018-10" db="EMBL/GenBank/DDBJ databases">
        <title>Phylogenomics of Brevibacillus.</title>
        <authorList>
            <person name="Dunlap C."/>
        </authorList>
    </citation>
    <scope>NUCLEOTIDE SEQUENCE [LARGE SCALE GENOMIC DNA]</scope>
    <source>
        <strain evidence="3 4">NRRL NRS 1219</strain>
    </source>
</reference>
<gene>
    <name evidence="2" type="ORF">BAG01nite_06200</name>
    <name evidence="3" type="ORF">EB820_01415</name>
</gene>
<dbReference type="EMBL" id="RHHN01000008">
    <property type="protein sequence ID" value="RNB60817.1"/>
    <property type="molecule type" value="Genomic_DNA"/>
</dbReference>
<dbReference type="Proteomes" id="UP000276178">
    <property type="component" value="Unassembled WGS sequence"/>
</dbReference>
<organism evidence="3 4">
    <name type="scientific">Brevibacillus agri</name>
    <dbReference type="NCBI Taxonomy" id="51101"/>
    <lineage>
        <taxon>Bacteria</taxon>
        <taxon>Bacillati</taxon>
        <taxon>Bacillota</taxon>
        <taxon>Bacilli</taxon>
        <taxon>Bacillales</taxon>
        <taxon>Paenibacillaceae</taxon>
        <taxon>Brevibacillus</taxon>
    </lineage>
</organism>
<dbReference type="GO" id="GO:0032784">
    <property type="term" value="P:regulation of DNA-templated transcription elongation"/>
    <property type="evidence" value="ECO:0007669"/>
    <property type="project" value="InterPro"/>
</dbReference>